<keyword evidence="2 6" id="KW-0479">Metal-binding</keyword>
<dbReference type="GO" id="GO:0033743">
    <property type="term" value="F:peptide-methionine (R)-S-oxide reductase activity"/>
    <property type="evidence" value="ECO:0007669"/>
    <property type="project" value="UniProtKB-EC"/>
</dbReference>
<evidence type="ECO:0000313" key="12">
    <source>
        <dbReference type="RefSeq" id="XP_022286873.1"/>
    </source>
</evidence>
<keyword evidence="4 6" id="KW-0560">Oxidoreductase</keyword>
<dbReference type="AlphaFoldDB" id="A0A8B8A5Y6"/>
<evidence type="ECO:0000313" key="8">
    <source>
        <dbReference type="Proteomes" id="UP000694844"/>
    </source>
</evidence>
<keyword evidence="3 6" id="KW-0862">Zinc</keyword>
<evidence type="ECO:0000256" key="4">
    <source>
        <dbReference type="ARBA" id="ARBA00023002"/>
    </source>
</evidence>
<evidence type="ECO:0000313" key="13">
    <source>
        <dbReference type="RefSeq" id="XP_022286874.1"/>
    </source>
</evidence>
<dbReference type="RefSeq" id="XP_022286874.1">
    <property type="nucleotide sequence ID" value="XM_022431166.1"/>
</dbReference>
<dbReference type="GO" id="GO:0005737">
    <property type="term" value="C:cytoplasm"/>
    <property type="evidence" value="ECO:0007669"/>
    <property type="project" value="TreeGrafter"/>
</dbReference>
<dbReference type="GO" id="GO:0030091">
    <property type="term" value="P:protein repair"/>
    <property type="evidence" value="ECO:0007669"/>
    <property type="project" value="InterPro"/>
</dbReference>
<accession>A0A8B8A5Y6</accession>
<dbReference type="OrthoDB" id="44061at2759"/>
<dbReference type="GeneID" id="111099737"/>
<organism evidence="8 10">
    <name type="scientific">Crassostrea virginica</name>
    <name type="common">Eastern oyster</name>
    <dbReference type="NCBI Taxonomy" id="6565"/>
    <lineage>
        <taxon>Eukaryota</taxon>
        <taxon>Metazoa</taxon>
        <taxon>Spiralia</taxon>
        <taxon>Lophotrochozoa</taxon>
        <taxon>Mollusca</taxon>
        <taxon>Bivalvia</taxon>
        <taxon>Autobranchia</taxon>
        <taxon>Pteriomorphia</taxon>
        <taxon>Ostreida</taxon>
        <taxon>Ostreoidea</taxon>
        <taxon>Ostreidae</taxon>
        <taxon>Crassostrea</taxon>
    </lineage>
</organism>
<gene>
    <name evidence="9 10 11 12 13" type="primary">LOC111099737</name>
</gene>
<sequence length="183" mass="20486">MLLNELTFDLVGILTWMNILHAVTSAKREAPQIKKLKSSCSSGSECPVNFPRAELKKRLTPMEYHVTQERGTEKAFSGKYVSNKEEGVYTCVVCGNQLFSSDTKYDSKSGWPAFYDVVSKKHITIRDDMSHGMQRKEVVCSRCGAHLGHLFDDGPNPTGLRYCINSAALTFQSLSEIKIKSEL</sequence>
<dbReference type="Proteomes" id="UP000694844">
    <property type="component" value="Chromosome 6"/>
</dbReference>
<dbReference type="HAMAP" id="MF_01400">
    <property type="entry name" value="MsrB"/>
    <property type="match status" value="1"/>
</dbReference>
<dbReference type="RefSeq" id="XP_022286872.1">
    <property type="nucleotide sequence ID" value="XM_022431164.1"/>
</dbReference>
<dbReference type="GO" id="GO:0046872">
    <property type="term" value="F:metal ion binding"/>
    <property type="evidence" value="ECO:0007669"/>
    <property type="project" value="UniProtKB-KW"/>
</dbReference>
<dbReference type="EC" id="1.8.4.12" evidence="6"/>
<comment type="cofactor">
    <cofactor evidence="6">
        <name>Zn(2+)</name>
        <dbReference type="ChEBI" id="CHEBI:29105"/>
    </cofactor>
    <text evidence="6">Binds 1 zinc ion per subunit.</text>
</comment>
<dbReference type="Gene3D" id="2.170.150.20">
    <property type="entry name" value="Peptide methionine sulfoxide reductase"/>
    <property type="match status" value="1"/>
</dbReference>
<dbReference type="InterPro" id="IPR011057">
    <property type="entry name" value="Mss4-like_sf"/>
</dbReference>
<comment type="similarity">
    <text evidence="1 6">Belongs to the MsrB Met sulfoxide reductase family.</text>
</comment>
<dbReference type="InterPro" id="IPR028427">
    <property type="entry name" value="Met_Sox_Rdtase_MsrB"/>
</dbReference>
<dbReference type="GO" id="GO:0006979">
    <property type="term" value="P:response to oxidative stress"/>
    <property type="evidence" value="ECO:0007669"/>
    <property type="project" value="InterPro"/>
</dbReference>
<dbReference type="SUPFAM" id="SSF51316">
    <property type="entry name" value="Mss4-like"/>
    <property type="match status" value="1"/>
</dbReference>
<dbReference type="RefSeq" id="XP_022286873.1">
    <property type="nucleotide sequence ID" value="XM_022431165.1"/>
</dbReference>
<dbReference type="FunFam" id="2.170.150.20:FF:000001">
    <property type="entry name" value="Peptide methionine sulfoxide reductase MsrB"/>
    <property type="match status" value="1"/>
</dbReference>
<protein>
    <recommendedName>
        <fullName evidence="6">Peptide-methionine (R)-S-oxide reductase</fullName>
        <ecNumber evidence="6">1.8.4.12</ecNumber>
    </recommendedName>
</protein>
<dbReference type="NCBIfam" id="TIGR00357">
    <property type="entry name" value="peptide-methionine (R)-S-oxide reductase MsrB"/>
    <property type="match status" value="1"/>
</dbReference>
<evidence type="ECO:0000256" key="2">
    <source>
        <dbReference type="ARBA" id="ARBA00022723"/>
    </source>
</evidence>
<comment type="catalytic activity">
    <reaction evidence="5 6">
        <text>L-methionyl-[protein] + [thioredoxin]-disulfide + H2O = L-methionyl-(R)-S-oxide-[protein] + [thioredoxin]-dithiol</text>
        <dbReference type="Rhea" id="RHEA:24164"/>
        <dbReference type="Rhea" id="RHEA-COMP:10698"/>
        <dbReference type="Rhea" id="RHEA-COMP:10700"/>
        <dbReference type="Rhea" id="RHEA-COMP:12313"/>
        <dbReference type="Rhea" id="RHEA-COMP:12314"/>
        <dbReference type="ChEBI" id="CHEBI:15377"/>
        <dbReference type="ChEBI" id="CHEBI:16044"/>
        <dbReference type="ChEBI" id="CHEBI:29950"/>
        <dbReference type="ChEBI" id="CHEBI:45764"/>
        <dbReference type="ChEBI" id="CHEBI:50058"/>
        <dbReference type="EC" id="1.8.4.12"/>
    </reaction>
</comment>
<evidence type="ECO:0000313" key="10">
    <source>
        <dbReference type="RefSeq" id="XP_022286871.1"/>
    </source>
</evidence>
<name>A0A8B8A5Y6_CRAVI</name>
<reference evidence="9 10" key="1">
    <citation type="submission" date="2025-04" db="UniProtKB">
        <authorList>
            <consortium name="RefSeq"/>
        </authorList>
    </citation>
    <scope>IDENTIFICATION</scope>
    <source>
        <tissue evidence="9 10">Whole sample</tissue>
    </source>
</reference>
<keyword evidence="8" id="KW-1185">Reference proteome</keyword>
<evidence type="ECO:0000256" key="5">
    <source>
        <dbReference type="ARBA" id="ARBA00048488"/>
    </source>
</evidence>
<dbReference type="InterPro" id="IPR002579">
    <property type="entry name" value="Met_Sox_Rdtase_MsrB_dom"/>
</dbReference>
<dbReference type="RefSeq" id="XP_022286870.1">
    <property type="nucleotide sequence ID" value="XM_022431162.1"/>
</dbReference>
<evidence type="ECO:0000256" key="1">
    <source>
        <dbReference type="ARBA" id="ARBA00007174"/>
    </source>
</evidence>
<dbReference type="KEGG" id="cvn:111099737"/>
<dbReference type="PANTHER" id="PTHR10173:SF52">
    <property type="entry name" value="METHIONINE-R-SULFOXIDE REDUCTASE B1"/>
    <property type="match status" value="1"/>
</dbReference>
<feature type="domain" description="MsrB" evidence="7">
    <location>
        <begin position="52"/>
        <end position="174"/>
    </location>
</feature>
<evidence type="ECO:0000313" key="11">
    <source>
        <dbReference type="RefSeq" id="XP_022286872.1"/>
    </source>
</evidence>
<evidence type="ECO:0000313" key="9">
    <source>
        <dbReference type="RefSeq" id="XP_022286870.1"/>
    </source>
</evidence>
<dbReference type="PANTHER" id="PTHR10173">
    <property type="entry name" value="METHIONINE SULFOXIDE REDUCTASE"/>
    <property type="match status" value="1"/>
</dbReference>
<dbReference type="Pfam" id="PF01641">
    <property type="entry name" value="SelR"/>
    <property type="match status" value="1"/>
</dbReference>
<evidence type="ECO:0000256" key="6">
    <source>
        <dbReference type="RuleBase" id="RU365044"/>
    </source>
</evidence>
<dbReference type="PROSITE" id="PS51790">
    <property type="entry name" value="MSRB"/>
    <property type="match status" value="1"/>
</dbReference>
<dbReference type="RefSeq" id="XP_022286871.1">
    <property type="nucleotide sequence ID" value="XM_022431163.1"/>
</dbReference>
<proteinExistence type="inferred from homology"/>
<evidence type="ECO:0000259" key="7">
    <source>
        <dbReference type="PROSITE" id="PS51790"/>
    </source>
</evidence>
<comment type="function">
    <text evidence="6">Methionine-sulfoxide reductase that specifically reduces methionine (R)-sulfoxide back to methionine. While in many cases methionine oxidation is the result of random oxidation following oxidative stress, methionine oxidation is also a post-translational modification that takes place on specific residues.</text>
</comment>
<evidence type="ECO:0000256" key="3">
    <source>
        <dbReference type="ARBA" id="ARBA00022833"/>
    </source>
</evidence>